<name>A0A9N9I005_9GLOM</name>
<evidence type="ECO:0000313" key="1">
    <source>
        <dbReference type="EMBL" id="CAG8714022.1"/>
    </source>
</evidence>
<protein>
    <submittedName>
        <fullName evidence="1">3840_t:CDS:1</fullName>
    </submittedName>
</protein>
<gene>
    <name evidence="1" type="ORF">ALEPTO_LOCUS12004</name>
</gene>
<dbReference type="OrthoDB" id="409189at2759"/>
<evidence type="ECO:0000313" key="2">
    <source>
        <dbReference type="Proteomes" id="UP000789508"/>
    </source>
</evidence>
<comment type="caution">
    <text evidence="1">The sequence shown here is derived from an EMBL/GenBank/DDBJ whole genome shotgun (WGS) entry which is preliminary data.</text>
</comment>
<dbReference type="AlphaFoldDB" id="A0A9N9I005"/>
<organism evidence="1 2">
    <name type="scientific">Ambispora leptoticha</name>
    <dbReference type="NCBI Taxonomy" id="144679"/>
    <lineage>
        <taxon>Eukaryota</taxon>
        <taxon>Fungi</taxon>
        <taxon>Fungi incertae sedis</taxon>
        <taxon>Mucoromycota</taxon>
        <taxon>Glomeromycotina</taxon>
        <taxon>Glomeromycetes</taxon>
        <taxon>Archaeosporales</taxon>
        <taxon>Ambisporaceae</taxon>
        <taxon>Ambispora</taxon>
    </lineage>
</organism>
<proteinExistence type="predicted"/>
<dbReference type="Proteomes" id="UP000789508">
    <property type="component" value="Unassembled WGS sequence"/>
</dbReference>
<dbReference type="EMBL" id="CAJVPS010023587">
    <property type="protein sequence ID" value="CAG8714022.1"/>
    <property type="molecule type" value="Genomic_DNA"/>
</dbReference>
<accession>A0A9N9I005</accession>
<sequence length="306" mass="35783">MNSPSSCSFTSLSSNLSSYFPIFNTSQPQQIQWKEFTRLFSNRLYSRGFDLVKAFPAQRYNAKILSNISPLPSYKRNSTLAIVIANTKHLWPYFLQNLYEQSRMHIKWDKNPLDFYTKHSVTESVNEVLSIIGRNDVKFDIRHTFDMEKSRFVAFQLLAHEAGLAYYNRSCCLNIHEIAGPWIGLRSVVTFDIEGPSISDTNIPLENPYPEGDSLLKAKLFTILHPKHYTSSSKERKKLTANDISRDWYQWVELRDLASGFMSEEARIKWRYSDDQIEYHYTKNLSKLQEILLNLPENNLFTKKEH</sequence>
<keyword evidence="2" id="KW-1185">Reference proteome</keyword>
<reference evidence="1" key="1">
    <citation type="submission" date="2021-06" db="EMBL/GenBank/DDBJ databases">
        <authorList>
            <person name="Kallberg Y."/>
            <person name="Tangrot J."/>
            <person name="Rosling A."/>
        </authorList>
    </citation>
    <scope>NUCLEOTIDE SEQUENCE</scope>
    <source>
        <strain evidence="1">FL130A</strain>
    </source>
</reference>